<evidence type="ECO:0000313" key="4">
    <source>
        <dbReference type="Proteomes" id="UP000529637"/>
    </source>
</evidence>
<name>A0A7Y6TWH0_9BURK</name>
<feature type="chain" id="PRO_5031032242" evidence="2">
    <location>
        <begin position="33"/>
        <end position="331"/>
    </location>
</feature>
<keyword evidence="4" id="KW-1185">Reference proteome</keyword>
<dbReference type="InterPro" id="IPR042100">
    <property type="entry name" value="Bug_dom1"/>
</dbReference>
<dbReference type="Gene3D" id="3.40.190.10">
    <property type="entry name" value="Periplasmic binding protein-like II"/>
    <property type="match status" value="1"/>
</dbReference>
<dbReference type="PANTHER" id="PTHR42928">
    <property type="entry name" value="TRICARBOXYLATE-BINDING PROTEIN"/>
    <property type="match status" value="1"/>
</dbReference>
<keyword evidence="2" id="KW-0732">Signal</keyword>
<accession>A0A7Y6TWH0</accession>
<dbReference type="PIRSF" id="PIRSF017082">
    <property type="entry name" value="YflP"/>
    <property type="match status" value="1"/>
</dbReference>
<feature type="signal peptide" evidence="2">
    <location>
        <begin position="1"/>
        <end position="32"/>
    </location>
</feature>
<protein>
    <submittedName>
        <fullName evidence="3">Tripartite tricarboxylate transporter substrate binding protein</fullName>
    </submittedName>
</protein>
<dbReference type="RefSeq" id="WP_176068803.1">
    <property type="nucleotide sequence ID" value="NZ_JABWMJ010000004.1"/>
</dbReference>
<organism evidence="3 4">
    <name type="scientific">Piscinibacter koreensis</name>
    <dbReference type="NCBI Taxonomy" id="2742824"/>
    <lineage>
        <taxon>Bacteria</taxon>
        <taxon>Pseudomonadati</taxon>
        <taxon>Pseudomonadota</taxon>
        <taxon>Betaproteobacteria</taxon>
        <taxon>Burkholderiales</taxon>
        <taxon>Sphaerotilaceae</taxon>
        <taxon>Piscinibacter</taxon>
    </lineage>
</organism>
<sequence length="331" mass="34650">MSRFVHGRPTRRRTLLGAVAAAALALPLAAIGQTFPTKPVTIVVPYPPGGTTDVLARVMQEPLQKLLGQPVLIDNRPGASGTLGARMVARAPADGHTLLFPNNGLVIAPHVTKEAGYAPLTDFAPVSLVSLQPMVLVVNPAMPARNVRELLDYAKANPGKVNYASAGPASFGHLSTLLLARSANANMTHIPYKGQAPTTQAVLTGEVQMLLTTTSSQMAGFIKEGKLRLIGVSSEQPSPLVPGTPPINQTVPGFNAEVWFALFAPAGTPRDTVGRLNEAVGKVLAMPDVRARFEAAGGLAAGSSPEQLAGRVATEYNSWATIVKDANIKPE</sequence>
<evidence type="ECO:0000256" key="2">
    <source>
        <dbReference type="SAM" id="SignalP"/>
    </source>
</evidence>
<dbReference type="SUPFAM" id="SSF53850">
    <property type="entry name" value="Periplasmic binding protein-like II"/>
    <property type="match status" value="1"/>
</dbReference>
<dbReference type="Proteomes" id="UP000529637">
    <property type="component" value="Unassembled WGS sequence"/>
</dbReference>
<dbReference type="Pfam" id="PF03401">
    <property type="entry name" value="TctC"/>
    <property type="match status" value="1"/>
</dbReference>
<proteinExistence type="inferred from homology"/>
<evidence type="ECO:0000256" key="1">
    <source>
        <dbReference type="ARBA" id="ARBA00006987"/>
    </source>
</evidence>
<dbReference type="Gene3D" id="3.40.190.150">
    <property type="entry name" value="Bordetella uptake gene, domain 1"/>
    <property type="match status" value="1"/>
</dbReference>
<dbReference type="PANTHER" id="PTHR42928:SF5">
    <property type="entry name" value="BLR1237 PROTEIN"/>
    <property type="match status" value="1"/>
</dbReference>
<dbReference type="EMBL" id="JABWMJ010000004">
    <property type="protein sequence ID" value="NUZ06124.1"/>
    <property type="molecule type" value="Genomic_DNA"/>
</dbReference>
<evidence type="ECO:0000313" key="3">
    <source>
        <dbReference type="EMBL" id="NUZ06124.1"/>
    </source>
</evidence>
<dbReference type="AlphaFoldDB" id="A0A7Y6TWH0"/>
<dbReference type="CDD" id="cd13578">
    <property type="entry name" value="PBP2_Bug27"/>
    <property type="match status" value="1"/>
</dbReference>
<comment type="similarity">
    <text evidence="1">Belongs to the UPF0065 (bug) family.</text>
</comment>
<reference evidence="3 4" key="1">
    <citation type="submission" date="2020-06" db="EMBL/GenBank/DDBJ databases">
        <title>Schlegella sp. ID0723 isolated from air conditioner.</title>
        <authorList>
            <person name="Kim D.Y."/>
            <person name="Kim D.-U."/>
        </authorList>
    </citation>
    <scope>NUCLEOTIDE SEQUENCE [LARGE SCALE GENOMIC DNA]</scope>
    <source>
        <strain evidence="3 4">ID0723</strain>
    </source>
</reference>
<dbReference type="InterPro" id="IPR005064">
    <property type="entry name" value="BUG"/>
</dbReference>
<comment type="caution">
    <text evidence="3">The sequence shown here is derived from an EMBL/GenBank/DDBJ whole genome shotgun (WGS) entry which is preliminary data.</text>
</comment>
<gene>
    <name evidence="3" type="ORF">HQN59_10150</name>
</gene>